<feature type="domain" description="Protein NO VEIN C-terminal" evidence="2">
    <location>
        <begin position="2551"/>
        <end position="2633"/>
    </location>
</feature>
<dbReference type="InterPro" id="IPR036890">
    <property type="entry name" value="HATPase_C_sf"/>
</dbReference>
<dbReference type="SUPFAM" id="SSF55874">
    <property type="entry name" value="ATPase domain of HSP90 chaperone/DNA topoisomerase II/histidine kinase"/>
    <property type="match status" value="1"/>
</dbReference>
<gene>
    <name evidence="4" type="ORF">CCAM_LOCUS42906</name>
</gene>
<evidence type="ECO:0000313" key="4">
    <source>
        <dbReference type="EMBL" id="VFR01131.1"/>
    </source>
</evidence>
<dbReference type="Gene3D" id="3.30.565.10">
    <property type="entry name" value="Histidine kinase-like ATPase, C-terminal domain"/>
    <property type="match status" value="1"/>
</dbReference>
<dbReference type="Pfam" id="PF25794">
    <property type="entry name" value="SACS"/>
    <property type="match status" value="1"/>
</dbReference>
<dbReference type="GO" id="GO:0048364">
    <property type="term" value="P:root development"/>
    <property type="evidence" value="ECO:0007669"/>
    <property type="project" value="TreeGrafter"/>
</dbReference>
<evidence type="ECO:0000256" key="1">
    <source>
        <dbReference type="SAM" id="MobiDB-lite"/>
    </source>
</evidence>
<feature type="compositionally biased region" description="Gly residues" evidence="1">
    <location>
        <begin position="1"/>
        <end position="14"/>
    </location>
</feature>
<reference evidence="4 5" key="1">
    <citation type="submission" date="2018-04" db="EMBL/GenBank/DDBJ databases">
        <authorList>
            <person name="Vogel A."/>
        </authorList>
    </citation>
    <scope>NUCLEOTIDE SEQUENCE [LARGE SCALE GENOMIC DNA]</scope>
</reference>
<dbReference type="GO" id="GO:0009793">
    <property type="term" value="P:embryo development ending in seed dormancy"/>
    <property type="evidence" value="ECO:0007669"/>
    <property type="project" value="TreeGrafter"/>
</dbReference>
<organism evidence="4 5">
    <name type="scientific">Cuscuta campestris</name>
    <dbReference type="NCBI Taxonomy" id="132261"/>
    <lineage>
        <taxon>Eukaryota</taxon>
        <taxon>Viridiplantae</taxon>
        <taxon>Streptophyta</taxon>
        <taxon>Embryophyta</taxon>
        <taxon>Tracheophyta</taxon>
        <taxon>Spermatophyta</taxon>
        <taxon>Magnoliopsida</taxon>
        <taxon>eudicotyledons</taxon>
        <taxon>Gunneridae</taxon>
        <taxon>Pentapetalae</taxon>
        <taxon>asterids</taxon>
        <taxon>lamiids</taxon>
        <taxon>Solanales</taxon>
        <taxon>Convolvulaceae</taxon>
        <taxon>Cuscuteae</taxon>
        <taxon>Cuscuta</taxon>
        <taxon>Cuscuta subgen. Grammica</taxon>
        <taxon>Cuscuta sect. Cleistogrammica</taxon>
    </lineage>
</organism>
<evidence type="ECO:0000259" key="2">
    <source>
        <dbReference type="Pfam" id="PF13020"/>
    </source>
</evidence>
<feature type="region of interest" description="Disordered" evidence="1">
    <location>
        <begin position="375"/>
        <end position="419"/>
    </location>
</feature>
<protein>
    <submittedName>
        <fullName evidence="4">Uncharacterized protein</fullName>
    </submittedName>
</protein>
<dbReference type="InterPro" id="IPR024975">
    <property type="entry name" value="NOV_C"/>
</dbReference>
<dbReference type="PANTHER" id="PTHR32387">
    <property type="entry name" value="WU:FJ29H11"/>
    <property type="match status" value="1"/>
</dbReference>
<proteinExistence type="predicted"/>
<evidence type="ECO:0000259" key="3">
    <source>
        <dbReference type="Pfam" id="PF25794"/>
    </source>
</evidence>
<dbReference type="NCBIfam" id="NF047352">
    <property type="entry name" value="P_loop_sacsin"/>
    <property type="match status" value="1"/>
</dbReference>
<feature type="compositionally biased region" description="Acidic residues" evidence="1">
    <location>
        <begin position="329"/>
        <end position="341"/>
    </location>
</feature>
<dbReference type="EMBL" id="OOIL02006729">
    <property type="protein sequence ID" value="VFR01131.1"/>
    <property type="molecule type" value="Genomic_DNA"/>
</dbReference>
<feature type="region of interest" description="Disordered" evidence="1">
    <location>
        <begin position="324"/>
        <end position="361"/>
    </location>
</feature>
<feature type="domain" description="Sacsin/Nov" evidence="3">
    <location>
        <begin position="1141"/>
        <end position="1195"/>
    </location>
</feature>
<dbReference type="InterPro" id="IPR052957">
    <property type="entry name" value="Auxin_embryo_med"/>
</dbReference>
<name>A0A484NJ34_9ASTE</name>
<dbReference type="OrthoDB" id="1262810at2759"/>
<dbReference type="GO" id="GO:0005634">
    <property type="term" value="C:nucleus"/>
    <property type="evidence" value="ECO:0007669"/>
    <property type="project" value="TreeGrafter"/>
</dbReference>
<evidence type="ECO:0000313" key="5">
    <source>
        <dbReference type="Proteomes" id="UP000595140"/>
    </source>
</evidence>
<dbReference type="Pfam" id="PF13020">
    <property type="entry name" value="NOV_C"/>
    <property type="match status" value="1"/>
</dbReference>
<dbReference type="GO" id="GO:0010305">
    <property type="term" value="P:leaf vascular tissue pattern formation"/>
    <property type="evidence" value="ECO:0007669"/>
    <property type="project" value="TreeGrafter"/>
</dbReference>
<sequence length="2658" mass="299077">MYGRPPRGGGGGPPSRGANFDRNANPYYTQNPNFLPNFQFQNPYLQFQNPSFPIQNPNFQFHAQPSRPMAAIDMVDKAVLKARREILSTGDFVSAWKVSQAALVLLQADTWDSLGFQMQQVPSLHRLILTEGKINSFIRCFVGTQRITTLHDLEIAICNTEGVERFEELELGPLVKHPLVAHYFSPSADMTEICRITSNGIISLLSEFMDTNKHKKVDIEELLDFIAKKQSVTSKEKLGVRIQSLGMHITLIRQAKELEVTNVTKYLKPLRRRSTKKFRKHPLLSSQKKQMDEHFRAISERVKAFSSVNEIDIDSGKHTLFLSSCSEDSANDDDESEDEQGGNDVHHENVNSSDRASTCPYPSVTEEITRLGFSNGVKQSKRKRKHSNIQSSVSCAKKEFKSERAQTPGTSGKKINRVGKQSTTDSADCSFGSDSMKMFITTWKETCQTNNVDEVFNKMLLFYTESKKSRSTARRLFSLYPCVGLLHIAVTSIKNGMWDSMYDAFQDMSQPEVANTRSENHSDFISIDVESPSPLPRKNVSILPQELLEAEPCVSVQDIVSKISAYLEVDSDRFNSFTDKFTILRKLCKLESWLSDQFSSKGFESLGYGDVWSFIEKHMHFFANAFQKSLISDINENHPLKASMLELQLDVLVSQALHILLDNDKLNMQKVSELLARQFPLVCFQLVHPDLLVNLDYSKNEKAALSSKCIIFSETLFKAEGLSKGGINISKISCLEYSTGSVACSYSQSTSKDVMKVLLNAPMLTDLRLWSHWDLAFAPSLGSLAGWLLKEANTKELLCLVTRGGKVIRVDHSATTDSFLEVLLQKSPFETALKLLSLLTLYGGEHNVPLALLKCYACKAFEVFSKNFLDMDSIDKHGMPSDVNTVLLKTESRLHKANCVASRFILECLDYMPLEFCPFAADILLSGLQQFAKDAASAVLEECRVIKHRVMLHDIGFSLGILEWIDDYYTFSASASATCLSMYSETSFLPHGMAELNTNSNLLQSSTVLPSPEVKDFSLETMLHNGNHREMSETSKVAAGPVDCSGGGPINQFYDLSPGQVVESIRQEEFGLNPNISSVESEMLNKQHARLGRALQCLSHELYSQDSHFLLELVQNADDNIYLENVEPTLTFILHDKGIVVLNNEQGFSAKNIRALCDVGNSTKKGHSSGYIGKKGIGFKSVFRVTDAPEIHSNGFNIKFDITKGQIGFVLPTLIPSCDVDFYSRLVYTDKDPITSNCWKTCIVLPFRSNILVDSAINSIASMFADLHPSLLLFLHRLKCIMFRDMIRNSFIIMRKEVVGDGIVRVSCGNEKMSWLVVSHKLRADVIRPDVQTTEISIAFTLQETIDGSYIPNLNQQPVFAFLPLRKYGLKFILQGDFVLPSSREEVDGNSPWNQWLLSEFPNLFVNAEKSFCNLPCFRNDPAKGVAAYLTFVPIIGEVHGFFSSLPQMILSKLRMSNCLILDGEKNEWVPPCKVLRNWTEQARTLFPDSLLYEHLGLGYLHKDIVLSDSLARGLGIEEYGPKILIQILSSLCCKEGALESMGLPWLSAWLNCIHMMSIPSSGQCLPDSGIGPDITNSLRKLRFIPLSDGKFSSMDEGTIWLHADALSTSSSDKNGLENFPMVYARLRIVSSALFSADTAYDTCFQASTVENIVRMLYRVGVQQLSAHEIIKMHILPLLSDGQHTSHDGLMTDYISFMMFHLQSNCPNCHLERDLIIDELRNKAPILTNCGYKRCAEVPIHFSKEYENPIDMKQLVTGLSVEWVEVHNVYLEHPITTLLPGGVSKWRNFFMELGITDFVQIFPVEKSISDLSQVVIQSITWDKDLFSRELKVKDWESKEFAHLLSRLSAVNGKEKSKHLLEILDSLWDDCFNDKVNGFFFNSNGEMKLFESSFASSIRNVQWIGSTLDDNLHFPSDLFFDCEPVRSVLGASAPYALPKVKSKKLLSVIGLKTQVTIDDALSILKVWTRSESSVRASLSQMSKFYTFIWDGISTSDLRVVNDLCDGPFIFVPHLCSSWSEDVSGVFLSSKEVFWRDPIGFTEQMKTVRSEHAADMAQRPVVNMLCSVYPSLHDFFVNVCGVVEFPPFRGYLQVLLQLSAVALPCQAAKTFFQVFVKWSEELKSGLLSSEDLEHLKDNLRQKDFTVLPTVQDKWVSLNPSFGIICWCDDDILKKEFKHHENIDFLHFGELISEEKELLHSKVSILMQRLGIPALSEVVTREAIYYGVSDSTFVASLINWALPYAQRYIHNNQPERFSQLKQSGFESLKSLKVIVVEKLFYRNVIKGNMMPSKKRFECNSLLKDTVLYVSREFDSHSVFMELSRLFSGGTPDLHLANFLHMITTMAESGTTEEQTEFFILNSQKMSKLPEGELVWSLSESAFSMVNEEAPMMNFELETTEEPNPVKFKRRPGINSNWPPVDWKTAPGFPSTHMSTFKTPVGSGGKVLAEDEVAEIMRHPEKHPHAPTDINLERVVEEGSIAGALRTVGALDAEISEVKPLDFPNTMPGTSMCLDSLPDVTTSEGPASVPNFSDRGQLSLSTADRQQALLTGRLGEYVAFKYFIGKVGQTFVKWVNETLETGLPYDLIVEDKEYIEVKATKHLRKDWFNISTREWQFAVEKGEFYSIAHVVLSVNNTATVTIYKNPARLVQLGKLQLAITIQ</sequence>
<dbReference type="PANTHER" id="PTHR32387:SF0">
    <property type="entry name" value="PROTEIN NO VEIN"/>
    <property type="match status" value="1"/>
</dbReference>
<feature type="region of interest" description="Disordered" evidence="1">
    <location>
        <begin position="1"/>
        <end position="26"/>
    </location>
</feature>
<dbReference type="InterPro" id="IPR058210">
    <property type="entry name" value="SACS/Nov_dom"/>
</dbReference>
<accession>A0A484NJ34</accession>
<keyword evidence="5" id="KW-1185">Reference proteome</keyword>
<dbReference type="Proteomes" id="UP000595140">
    <property type="component" value="Unassembled WGS sequence"/>
</dbReference>